<keyword evidence="6 7" id="KW-0472">Membrane</keyword>
<feature type="transmembrane region" description="Helical" evidence="7">
    <location>
        <begin position="130"/>
        <end position="148"/>
    </location>
</feature>
<comment type="similarity">
    <text evidence="2">Belongs to the EamA transporter family.</text>
</comment>
<dbReference type="RefSeq" id="WP_062678613.1">
    <property type="nucleotide sequence ID" value="NZ_LQYW01000118.1"/>
</dbReference>
<feature type="domain" description="EamA" evidence="8">
    <location>
        <begin position="155"/>
        <end position="290"/>
    </location>
</feature>
<dbReference type="PATRIC" id="fig|153151.4.peg.654"/>
<feature type="transmembrane region" description="Helical" evidence="7">
    <location>
        <begin position="247"/>
        <end position="267"/>
    </location>
</feature>
<keyword evidence="5 7" id="KW-1133">Transmembrane helix</keyword>
<reference evidence="9 10" key="1">
    <citation type="submission" date="2016-01" db="EMBL/GenBank/DDBJ databases">
        <title>Draft Genome Sequences of Seven Thermophilic Sporeformers Isolated from Foods.</title>
        <authorList>
            <person name="Berendsen E.M."/>
            <person name="Wells-Bennik M.H."/>
            <person name="Krawcyk A.O."/>
            <person name="De Jong A."/>
            <person name="Holsappel S."/>
            <person name="Eijlander R.T."/>
            <person name="Kuipers O.P."/>
        </authorList>
    </citation>
    <scope>NUCLEOTIDE SEQUENCE [LARGE SCALE GENOMIC DNA]</scope>
    <source>
        <strain evidence="9 10">B4110</strain>
    </source>
</reference>
<dbReference type="Proteomes" id="UP000075324">
    <property type="component" value="Unassembled WGS sequence"/>
</dbReference>
<sequence length="309" mass="34719">MKKMSSQYLYTFLLVTIILLWSYGWVLTKIGLSYMGPFTFAALRFLLASFAMIIVLFFLKATRPKGKEWIILFIVGLLQTTAMFLLINYGMMFVNVSKSSILIYSMPIWSGILGYIFLHESLNYYKVISLVLGISGLVSIIGFEFFTIQNKSAIFGECLLLLAAISWAGANVIVKKYFSNHNKIIVSTWQMIFGTIGVVVAAILMEWGQPIQFTPMSIFILIYTGVIASSFCFTCWYVVLTKLDTTVASISLLFVPLVAIFLDWLLLGEKMTVNIAIGALLVTIGVYLATVAKPKERHKIERFSTNIKS</sequence>
<name>A0A150MQ92_9BACL</name>
<organism evidence="9 10">
    <name type="scientific">Parageobacillus toebii</name>
    <dbReference type="NCBI Taxonomy" id="153151"/>
    <lineage>
        <taxon>Bacteria</taxon>
        <taxon>Bacillati</taxon>
        <taxon>Bacillota</taxon>
        <taxon>Bacilli</taxon>
        <taxon>Bacillales</taxon>
        <taxon>Anoxybacillaceae</taxon>
        <taxon>Parageobacillus</taxon>
    </lineage>
</organism>
<dbReference type="InterPro" id="IPR050638">
    <property type="entry name" value="AA-Vitamin_Transporters"/>
</dbReference>
<feature type="transmembrane region" description="Helical" evidence="7">
    <location>
        <begin position="217"/>
        <end position="240"/>
    </location>
</feature>
<protein>
    <recommendedName>
        <fullName evidence="8">EamA domain-containing protein</fullName>
    </recommendedName>
</protein>
<feature type="transmembrane region" description="Helical" evidence="7">
    <location>
        <begin position="38"/>
        <end position="58"/>
    </location>
</feature>
<evidence type="ECO:0000256" key="2">
    <source>
        <dbReference type="ARBA" id="ARBA00007362"/>
    </source>
</evidence>
<feature type="transmembrane region" description="Helical" evidence="7">
    <location>
        <begin position="273"/>
        <end position="292"/>
    </location>
</feature>
<evidence type="ECO:0000313" key="10">
    <source>
        <dbReference type="Proteomes" id="UP000075324"/>
    </source>
</evidence>
<dbReference type="InterPro" id="IPR000620">
    <property type="entry name" value="EamA_dom"/>
</dbReference>
<proteinExistence type="inferred from homology"/>
<accession>A0A150MQ92</accession>
<evidence type="ECO:0000256" key="7">
    <source>
        <dbReference type="SAM" id="Phobius"/>
    </source>
</evidence>
<comment type="subcellular location">
    <subcellularLocation>
        <location evidence="1">Cell membrane</location>
        <topology evidence="1">Multi-pass membrane protein</topology>
    </subcellularLocation>
</comment>
<dbReference type="EMBL" id="LQYW01000118">
    <property type="protein sequence ID" value="KYD26636.1"/>
    <property type="molecule type" value="Genomic_DNA"/>
</dbReference>
<evidence type="ECO:0000313" key="9">
    <source>
        <dbReference type="EMBL" id="KYD26636.1"/>
    </source>
</evidence>
<evidence type="ECO:0000256" key="3">
    <source>
        <dbReference type="ARBA" id="ARBA00022475"/>
    </source>
</evidence>
<feature type="transmembrane region" description="Helical" evidence="7">
    <location>
        <begin position="186"/>
        <end position="205"/>
    </location>
</feature>
<evidence type="ECO:0000256" key="5">
    <source>
        <dbReference type="ARBA" id="ARBA00022989"/>
    </source>
</evidence>
<evidence type="ECO:0000256" key="1">
    <source>
        <dbReference type="ARBA" id="ARBA00004651"/>
    </source>
</evidence>
<keyword evidence="3" id="KW-1003">Cell membrane</keyword>
<evidence type="ECO:0000259" key="8">
    <source>
        <dbReference type="Pfam" id="PF00892"/>
    </source>
</evidence>
<feature type="transmembrane region" description="Helical" evidence="7">
    <location>
        <begin position="101"/>
        <end position="118"/>
    </location>
</feature>
<feature type="transmembrane region" description="Helical" evidence="7">
    <location>
        <begin position="154"/>
        <end position="174"/>
    </location>
</feature>
<feature type="transmembrane region" description="Helical" evidence="7">
    <location>
        <begin position="7"/>
        <end position="26"/>
    </location>
</feature>
<feature type="transmembrane region" description="Helical" evidence="7">
    <location>
        <begin position="70"/>
        <end position="89"/>
    </location>
</feature>
<dbReference type="Pfam" id="PF00892">
    <property type="entry name" value="EamA"/>
    <property type="match status" value="2"/>
</dbReference>
<dbReference type="SUPFAM" id="SSF103481">
    <property type="entry name" value="Multidrug resistance efflux transporter EmrE"/>
    <property type="match status" value="2"/>
</dbReference>
<dbReference type="GO" id="GO:0005886">
    <property type="term" value="C:plasma membrane"/>
    <property type="evidence" value="ECO:0007669"/>
    <property type="project" value="UniProtKB-SubCell"/>
</dbReference>
<evidence type="ECO:0000256" key="6">
    <source>
        <dbReference type="ARBA" id="ARBA00023136"/>
    </source>
</evidence>
<keyword evidence="4 7" id="KW-0812">Transmembrane</keyword>
<dbReference type="AlphaFoldDB" id="A0A150MQ92"/>
<dbReference type="PANTHER" id="PTHR32322">
    <property type="entry name" value="INNER MEMBRANE TRANSPORTER"/>
    <property type="match status" value="1"/>
</dbReference>
<dbReference type="PANTHER" id="PTHR32322:SF18">
    <property type="entry name" value="S-ADENOSYLMETHIONINE_S-ADENOSYLHOMOCYSTEINE TRANSPORTER"/>
    <property type="match status" value="1"/>
</dbReference>
<dbReference type="InterPro" id="IPR037185">
    <property type="entry name" value="EmrE-like"/>
</dbReference>
<gene>
    <name evidence="9" type="ORF">B4110_3777</name>
</gene>
<comment type="caution">
    <text evidence="9">The sequence shown here is derived from an EMBL/GenBank/DDBJ whole genome shotgun (WGS) entry which is preliminary data.</text>
</comment>
<feature type="domain" description="EamA" evidence="8">
    <location>
        <begin position="12"/>
        <end position="140"/>
    </location>
</feature>
<evidence type="ECO:0000256" key="4">
    <source>
        <dbReference type="ARBA" id="ARBA00022692"/>
    </source>
</evidence>